<evidence type="ECO:0000259" key="10">
    <source>
        <dbReference type="Pfam" id="PF15412"/>
    </source>
</evidence>
<evidence type="ECO:0000313" key="12">
    <source>
        <dbReference type="Proteomes" id="UP001432216"/>
    </source>
</evidence>
<proteinExistence type="inferred from homology"/>
<evidence type="ECO:0000256" key="2">
    <source>
        <dbReference type="ARBA" id="ARBA00008997"/>
    </source>
</evidence>
<dbReference type="PANTHER" id="PTHR16140:SF0">
    <property type="entry name" value="NON-STRUCTURAL MAINTENANCE OF CHROMOSOMES ELEMENT 4"/>
    <property type="match status" value="1"/>
</dbReference>
<name>A0ABZ2B0Z2_9TREE</name>
<evidence type="ECO:0000259" key="9">
    <source>
        <dbReference type="Pfam" id="PF08743"/>
    </source>
</evidence>
<dbReference type="Pfam" id="PF15412">
    <property type="entry name" value="Nse4-Nse3_bdg"/>
    <property type="match status" value="1"/>
</dbReference>
<keyword evidence="5 7" id="KW-0234">DNA repair</keyword>
<dbReference type="GeneID" id="89991438"/>
<evidence type="ECO:0000256" key="8">
    <source>
        <dbReference type="SAM" id="Coils"/>
    </source>
</evidence>
<keyword evidence="12" id="KW-1185">Reference proteome</keyword>
<feature type="coiled-coil region" evidence="8">
    <location>
        <begin position="53"/>
        <end position="80"/>
    </location>
</feature>
<feature type="domain" description="Non-structural maintenance of chromosome element 4 C-terminal" evidence="9">
    <location>
        <begin position="260"/>
        <end position="345"/>
    </location>
</feature>
<comment type="subunit">
    <text evidence="7">Component of the SMC5-SMC6 complex.</text>
</comment>
<reference evidence="11 12" key="1">
    <citation type="submission" date="2024-01" db="EMBL/GenBank/DDBJ databases">
        <title>Comparative genomics of Cryptococcus and Kwoniella reveals pathogenesis evolution and contrasting modes of karyotype evolution via chromosome fusion or intercentromeric recombination.</title>
        <authorList>
            <person name="Coelho M.A."/>
            <person name="David-Palma M."/>
            <person name="Shea T."/>
            <person name="Bowers K."/>
            <person name="McGinley-Smith S."/>
            <person name="Mohammad A.W."/>
            <person name="Gnirke A."/>
            <person name="Yurkov A.M."/>
            <person name="Nowrousian M."/>
            <person name="Sun S."/>
            <person name="Cuomo C.A."/>
            <person name="Heitman J."/>
        </authorList>
    </citation>
    <scope>NUCLEOTIDE SEQUENCE [LARGE SCALE GENOMIC DNA]</scope>
    <source>
        <strain evidence="11 12">7685027</strain>
    </source>
</reference>
<keyword evidence="3 7" id="KW-0227">DNA damage</keyword>
<sequence length="362" mass="41200">MSEEAGPSQITEDPQRRKSYSLRDEFHEATQTQRRHKVTDVSEIFQRPDAEEQKRLNKEYRALQSKADELKANLANATARDLAQTLQKQALLFQNVKDTGIGTLDANLLRTNTENAMGLAKRFKIDGVTFDVDDFLIKMKGHLGLDRVELMDAEVNSDEEEGAERQGRRGALGDWEKIGWMAARYYRRIPGAEFLYGPLQAEPKVRKVAQRRAKADIPLETRPIEVQNEAASAKSRDEFTANVKTVMKTLARLDPNGEGVNFFRLVVNPDDFGQTVENCFYLSFLINQGQAGIYVKKDGEVMARSTIYEEIGEGGDHAKNQAVLEMDMETWEIAKETFEITHSEIPHRDYAEIRTQSNSWYS</sequence>
<evidence type="ECO:0000256" key="6">
    <source>
        <dbReference type="ARBA" id="ARBA00023242"/>
    </source>
</evidence>
<dbReference type="InterPro" id="IPR014854">
    <property type="entry name" value="Nse4_C"/>
</dbReference>
<dbReference type="Proteomes" id="UP001432216">
    <property type="component" value="Chromosome 7"/>
</dbReference>
<dbReference type="InterPro" id="IPR027786">
    <property type="entry name" value="Nse4/EID"/>
</dbReference>
<dbReference type="EMBL" id="CP143812">
    <property type="protein sequence ID" value="WVO23316.1"/>
    <property type="molecule type" value="Genomic_DNA"/>
</dbReference>
<feature type="domain" description="Nse4/EID protein Nse3/MAGE-binding" evidence="10">
    <location>
        <begin position="105"/>
        <end position="160"/>
    </location>
</feature>
<protein>
    <recommendedName>
        <fullName evidence="7">Non-structural maintenance of chromosomes element 4</fullName>
    </recommendedName>
</protein>
<evidence type="ECO:0000313" key="11">
    <source>
        <dbReference type="EMBL" id="WVO23316.1"/>
    </source>
</evidence>
<comment type="similarity">
    <text evidence="2 7">Belongs to the NSE4 family.</text>
</comment>
<evidence type="ECO:0000256" key="1">
    <source>
        <dbReference type="ARBA" id="ARBA00004123"/>
    </source>
</evidence>
<dbReference type="RefSeq" id="XP_064722555.1">
    <property type="nucleotide sequence ID" value="XM_064866483.1"/>
</dbReference>
<keyword evidence="8" id="KW-0175">Coiled coil</keyword>
<evidence type="ECO:0000256" key="5">
    <source>
        <dbReference type="ARBA" id="ARBA00023204"/>
    </source>
</evidence>
<accession>A0ABZ2B0Z2</accession>
<dbReference type="Pfam" id="PF08743">
    <property type="entry name" value="Nse4_C"/>
    <property type="match status" value="1"/>
</dbReference>
<gene>
    <name evidence="11" type="ORF">IAS62_004666</name>
</gene>
<evidence type="ECO:0000256" key="3">
    <source>
        <dbReference type="ARBA" id="ARBA00022763"/>
    </source>
</evidence>
<keyword evidence="6 7" id="KW-0539">Nucleus</keyword>
<dbReference type="InterPro" id="IPR029225">
    <property type="entry name" value="Nse4_Nse3-bd"/>
</dbReference>
<organism evidence="11 12">
    <name type="scientific">Cryptococcus decagattii</name>
    <dbReference type="NCBI Taxonomy" id="1859122"/>
    <lineage>
        <taxon>Eukaryota</taxon>
        <taxon>Fungi</taxon>
        <taxon>Dikarya</taxon>
        <taxon>Basidiomycota</taxon>
        <taxon>Agaricomycotina</taxon>
        <taxon>Tremellomycetes</taxon>
        <taxon>Tremellales</taxon>
        <taxon>Cryptococcaceae</taxon>
        <taxon>Cryptococcus</taxon>
        <taxon>Cryptococcus gattii species complex</taxon>
    </lineage>
</organism>
<comment type="function">
    <text evidence="7">Component of the SMC5-SMC6 complex, that promotes sister chromatid alignment after DNA damage and facilitates double-stranded DNA breaks (DSBs) repair via homologous recombination between sister chromatids.</text>
</comment>
<evidence type="ECO:0000256" key="4">
    <source>
        <dbReference type="ARBA" id="ARBA00023172"/>
    </source>
</evidence>
<keyword evidence="4 7" id="KW-0233">DNA recombination</keyword>
<dbReference type="PANTHER" id="PTHR16140">
    <property type="entry name" value="NON-STRUCTURAL MAINTENANCE OF CHROMOSOMES ELEMENT 4"/>
    <property type="match status" value="1"/>
</dbReference>
<comment type="subcellular location">
    <subcellularLocation>
        <location evidence="1 7">Nucleus</location>
    </subcellularLocation>
</comment>
<evidence type="ECO:0000256" key="7">
    <source>
        <dbReference type="RuleBase" id="RU365071"/>
    </source>
</evidence>